<name>A0A0E3SBG4_9EURY</name>
<dbReference type="Gene3D" id="3.30.950.30">
    <property type="entry name" value="Schlafen, AAA domain"/>
    <property type="match status" value="1"/>
</dbReference>
<reference evidence="2 3" key="1">
    <citation type="submission" date="2014-07" db="EMBL/GenBank/DDBJ databases">
        <title>Methanogenic archaea and the global carbon cycle.</title>
        <authorList>
            <person name="Henriksen J.R."/>
            <person name="Luke J."/>
            <person name="Reinhart S."/>
            <person name="Benedict M.N."/>
            <person name="Youngblut N.D."/>
            <person name="Metcalf M.E."/>
            <person name="Whitaker R.J."/>
            <person name="Metcalf W.W."/>
        </authorList>
    </citation>
    <scope>NUCLEOTIDE SEQUENCE [LARGE SCALE GENOMIC DNA]</scope>
    <source>
        <strain evidence="2 3">HB-1</strain>
    </source>
</reference>
<proteinExistence type="predicted"/>
<dbReference type="PATRIC" id="fig|1434110.4.peg.2133"/>
<gene>
    <name evidence="2" type="ORF">MSHOH_1693</name>
</gene>
<organism evidence="2 3">
    <name type="scientific">Methanosarcina horonobensis HB-1 = JCM 15518</name>
    <dbReference type="NCBI Taxonomy" id="1434110"/>
    <lineage>
        <taxon>Archaea</taxon>
        <taxon>Methanobacteriati</taxon>
        <taxon>Methanobacteriota</taxon>
        <taxon>Stenosarchaea group</taxon>
        <taxon>Methanomicrobia</taxon>
        <taxon>Methanosarcinales</taxon>
        <taxon>Methanosarcinaceae</taxon>
        <taxon>Methanosarcina</taxon>
    </lineage>
</organism>
<dbReference type="PANTHER" id="PTHR30595">
    <property type="entry name" value="GLPR-RELATED TRANSCRIPTIONAL REPRESSOR"/>
    <property type="match status" value="1"/>
</dbReference>
<evidence type="ECO:0000313" key="3">
    <source>
        <dbReference type="Proteomes" id="UP000033101"/>
    </source>
</evidence>
<dbReference type="InterPro" id="IPR038461">
    <property type="entry name" value="Schlafen_AlbA_2_dom_sf"/>
</dbReference>
<dbReference type="KEGG" id="mhor:MSHOH_1693"/>
<dbReference type="AlphaFoldDB" id="A0A0E3SBG4"/>
<dbReference type="EMBL" id="CP009516">
    <property type="protein sequence ID" value="AKB78176.1"/>
    <property type="molecule type" value="Genomic_DNA"/>
</dbReference>
<dbReference type="PANTHER" id="PTHR30595:SF6">
    <property type="entry name" value="SCHLAFEN ALBA-2 DOMAIN-CONTAINING PROTEIN"/>
    <property type="match status" value="1"/>
</dbReference>
<sequence length="421" mass="47293">MIRMVEKEIDSLCSQYGLKPTNLSDLTLKVNFPDPDMEHGFSAEENSFYLSLYQELNAASSPPGEGYSSAYIQLVLDPEKVSSEYLADFFNNPLGLKIRKAWEARGFILRPEVRKADVPVMESTQASDLNGPAFFSEKSGFSEASPIAADDIAFEGKLSIESMCEGTWERTSVFSEAAVSPFPGILPIPNVDLDSLMHSKLYLPDLQVQLEVLKIKALTKELISQLSVFECRLSTYPKSITHIRKKLELIREAVKLANDSDYILELIRRGESKRLEFKSTLRMNLITGKPDWNIEHAVLKTIVAYLNTDGGILLVGVSNSGEVLGIKNDGFLSEDRFLLHFKQLIKQHIGLNYAPMIEYTLVPVNGKEVLEIDCKKSDEAVFLKPDKNDEEFYIRIGPSSERLTGSKLIEYVNRRYNGKSG</sequence>
<dbReference type="HOGENOM" id="CLU_643423_0_0_2"/>
<keyword evidence="3" id="KW-1185">Reference proteome</keyword>
<accession>A0A0E3SBG4</accession>
<evidence type="ECO:0000313" key="2">
    <source>
        <dbReference type="EMBL" id="AKB78176.1"/>
    </source>
</evidence>
<protein>
    <recommendedName>
        <fullName evidence="1">Schlafen AlbA-2 domain-containing protein</fullName>
    </recommendedName>
</protein>
<dbReference type="Proteomes" id="UP000033101">
    <property type="component" value="Chromosome"/>
</dbReference>
<dbReference type="Pfam" id="PF04326">
    <property type="entry name" value="SLFN_AlbA_2"/>
    <property type="match status" value="1"/>
</dbReference>
<feature type="domain" description="Schlafen AlbA-2" evidence="1">
    <location>
        <begin position="271"/>
        <end position="403"/>
    </location>
</feature>
<dbReference type="InterPro" id="IPR007421">
    <property type="entry name" value="Schlafen_AlbA_2_dom"/>
</dbReference>
<evidence type="ECO:0000259" key="1">
    <source>
        <dbReference type="Pfam" id="PF04326"/>
    </source>
</evidence>